<protein>
    <submittedName>
        <fullName evidence="1">Uncharacterized protein</fullName>
    </submittedName>
</protein>
<keyword evidence="2" id="KW-1185">Reference proteome</keyword>
<dbReference type="EMBL" id="CM055742">
    <property type="protein sequence ID" value="KAJ8000493.1"/>
    <property type="molecule type" value="Genomic_DNA"/>
</dbReference>
<organism evidence="1 2">
    <name type="scientific">Dallia pectoralis</name>
    <name type="common">Alaska blackfish</name>
    <dbReference type="NCBI Taxonomy" id="75939"/>
    <lineage>
        <taxon>Eukaryota</taxon>
        <taxon>Metazoa</taxon>
        <taxon>Chordata</taxon>
        <taxon>Craniata</taxon>
        <taxon>Vertebrata</taxon>
        <taxon>Euteleostomi</taxon>
        <taxon>Actinopterygii</taxon>
        <taxon>Neopterygii</taxon>
        <taxon>Teleostei</taxon>
        <taxon>Protacanthopterygii</taxon>
        <taxon>Esociformes</taxon>
        <taxon>Umbridae</taxon>
        <taxon>Dallia</taxon>
    </lineage>
</organism>
<reference evidence="1" key="1">
    <citation type="submission" date="2021-05" db="EMBL/GenBank/DDBJ databases">
        <authorList>
            <person name="Pan Q."/>
            <person name="Jouanno E."/>
            <person name="Zahm M."/>
            <person name="Klopp C."/>
            <person name="Cabau C."/>
            <person name="Louis A."/>
            <person name="Berthelot C."/>
            <person name="Parey E."/>
            <person name="Roest Crollius H."/>
            <person name="Montfort J."/>
            <person name="Robinson-Rechavi M."/>
            <person name="Bouchez O."/>
            <person name="Lampietro C."/>
            <person name="Lopez Roques C."/>
            <person name="Donnadieu C."/>
            <person name="Postlethwait J."/>
            <person name="Bobe J."/>
            <person name="Dillon D."/>
            <person name="Chandos A."/>
            <person name="von Hippel F."/>
            <person name="Guiguen Y."/>
        </authorList>
    </citation>
    <scope>NUCLEOTIDE SEQUENCE</scope>
    <source>
        <strain evidence="1">YG-Jan2019</strain>
    </source>
</reference>
<gene>
    <name evidence="1" type="ORF">DPEC_G00180700</name>
</gene>
<comment type="caution">
    <text evidence="1">The sequence shown here is derived from an EMBL/GenBank/DDBJ whole genome shotgun (WGS) entry which is preliminary data.</text>
</comment>
<dbReference type="Proteomes" id="UP001157502">
    <property type="component" value="Chromosome 15"/>
</dbReference>
<sequence length="1849" mass="211570">MACTKQSASEYIENGRTRLVGKLQNVSLIVENLFQRNVIHEEEVSKIKAEGDHFDQTRKILDFVTAKGEAACYEFLMILDITKKRTLNDPDLDQWISCFPFREEMTDFVDSNPCQRYQTQLKRKARVIVEDAWTQSCGLLPELQNVSYVINQSLEKKVDLDLDSCTVSDQGLRLILGALKNVSSLGSEPSLLCEFWITLLQSEVEMDFTSLLGLCGNDLHLPVQGESRVFERAEDVMKKSLERVNLCLHWGGKVCLSEAFSKTILECLPNINKLSFARLQDPRGSPDKLEKEKEVLLYFCFQAAVYPRESFQRAVNHLLSMFSVYQSERYDILLDLYSYVKDKGNQTGRSVLLSLTPLYQPAPVVWSIDLSERKTSLLLEVLKLQPEKKLVELKGWSDEESEVRCFLQCLPYISQLRFCAYDSDLSKQVKFLVDLLSQAAVWEEQTGETTLNLVSSVCTFSTFPFHKEGITKQSDFLLDLYSHVKDYETQTGRSVLPALQSVYQSASPAVWYIDLSKRKSSILLEILKIPPEKKPVELTGCSYEESEVRCFLQCLPYISQLRFDPDVSKPSDQIKFLVDLLSQAAEWEEQTGETTLNLVSSVCTYSTFPFSDDYFDDNRFYQSDFLLDLYSHVKDYETQTGRSVLPALQPIYQSASFAVWSIDLSERKTSVLLEVLKLQPEKKLVELTGWSDEESEVRCFLQCLPYISQLSFSAQPESIGSVEVKRQKTFLLNLCLQAALQVLKLQPEKKPVELTGWSDKESEVRCFLQCLPYISQLSFSAHPDSIGSVEVKRQKIFLLNLCLQAALDDRENLQTIIEKVLSLSNKYYNEELDFLLDLYSHVKDYETQTGRSVLPALQPVYQSAPAVWSIDLSERKTSVLLEVLKFQPEKKPVELIGWSDEESEVRCFLQCLPYISQLSCDDQFFLCLCEPLSMGSEWETQLCAVLLHAVDHTVVLSGWLPSVTCRRVGAVLSKSASGEKLNVTLIPEKMSFHGATQLFQQVKKLHKLRLNEMAVLKLSRTARFSSCCHPTIIEEMMLDLSIPAAPGVLHRVISSLASLLRFWPVKCLDLTDCPIDGYLLTALLCHQGHWSPGSTFRLNRESLRQLADVVNDAQDQELTQCFLEKCGHDLSYCTLKWEVLQYLSQSTTQPITVNLRKSQFQPGDIIHLLPSLKNIHFKRINSHFERTALREIHKQRAGHMVTTLLRSSDEWINLSNLVLDHDDCEALRFALHYSDGVKLNLFWTVVPKAEMGSILSLLNRICSLRVNRELLLELFHACRRVGLQRLAEVHLMRLLDHQLDLSCSSAMDLSRHEEDYVLKLSTRDCMVIALAIQVADCGTDLNLHDCQVENAGLEELIPVLHRVHLSIGKQLLLQFLQLISSSDSNSSVKLAFLLSRALGKKLDLSQTPLDLVACSSLALVLEYSEGLLELDLHSCNLTDNHLNCLLTQLHKVQVLNLSYNEVTNQGAIYVNKTLSINGFTGTVWLHNSKVIKSDCFSPDDKRHRLCPPDVKTSKRFSKVRIKALIKEFDPVMEVVEGRISYSFQFVSRGRFKCTATGLIFGMREAGTIEYRVEDWDMHILANTSYVPAGPLFHLNCPNEHLYQLQLPHCETDLYSAEDLEVAHLCINNMEFLRPKNVTESHVIVAICRLSRFGNVRKRRFDQNRVQVKVGLFLEPDATPKRQRLWVFLLPRNVPVTEVKEQHKEYIYIKTSPYCTLRHKNKYSLTSNLKLGFKVQPKKYTLHFDSSTDHLATFEVFLNRNITELKLKIMEKIRKKTKKRWSRLVILKTKPESEDSSSAHPKPSTGNVTIQKLSENDWLETLCKILEELTDEEMSRMKFFMMNIRNRPKI</sequence>
<evidence type="ECO:0000313" key="2">
    <source>
        <dbReference type="Proteomes" id="UP001157502"/>
    </source>
</evidence>
<accession>A0ACC2G9T3</accession>
<name>A0ACC2G9T3_DALPE</name>
<evidence type="ECO:0000313" key="1">
    <source>
        <dbReference type="EMBL" id="KAJ8000493.1"/>
    </source>
</evidence>
<proteinExistence type="predicted"/>